<comment type="caution">
    <text evidence="5">The sequence shown here is derived from an EMBL/GenBank/DDBJ whole genome shotgun (WGS) entry which is preliminary data.</text>
</comment>
<dbReference type="EMBL" id="SOYY01000019">
    <property type="protein sequence ID" value="KAA0707849.1"/>
    <property type="molecule type" value="Genomic_DNA"/>
</dbReference>
<sequence>MSLYSISKTHSVYGGAGGQGTRISSALRPLNGSRRGFSLADVSADEKATMQDLNNRLASYLTNVRSLEESNIELEIKIKEWNESHTVVKQDHSGYQCIIQDLVDKINLISKNNGRTLLEIDNAKLAADDFKTKYENELAMRKNVEADTSGLKKLLDDLSLNRSDLEINYEGRKEELILMKKSHVEEMALDRSESGGQVNVCVDAAPSMDLNLEMTEIREHYEAATEKNREELESWYQSKITTVNKEVITHNEELQVNRTLLKDLTVKFQRLQIELQSLDSMKAADEGTLEEIQVHNGAELASLQATVTTLEEQLSLFHANIANTKQEYETLLDIKTRLVHEIEEYRRLLNGEER</sequence>
<organism evidence="5 6">
    <name type="scientific">Triplophysa tibetana</name>
    <dbReference type="NCBI Taxonomy" id="1572043"/>
    <lineage>
        <taxon>Eukaryota</taxon>
        <taxon>Metazoa</taxon>
        <taxon>Chordata</taxon>
        <taxon>Craniata</taxon>
        <taxon>Vertebrata</taxon>
        <taxon>Euteleostomi</taxon>
        <taxon>Actinopterygii</taxon>
        <taxon>Neopterygii</taxon>
        <taxon>Teleostei</taxon>
        <taxon>Ostariophysi</taxon>
        <taxon>Cypriniformes</taxon>
        <taxon>Nemacheilidae</taxon>
        <taxon>Triplophysa</taxon>
    </lineage>
</organism>
<evidence type="ECO:0000313" key="5">
    <source>
        <dbReference type="EMBL" id="KAA0707849.1"/>
    </source>
</evidence>
<evidence type="ECO:0000256" key="3">
    <source>
        <dbReference type="SAM" id="Coils"/>
    </source>
</evidence>
<dbReference type="Gene3D" id="1.20.5.500">
    <property type="entry name" value="Single helix bin"/>
    <property type="match status" value="1"/>
</dbReference>
<keyword evidence="1" id="KW-0403">Intermediate filament</keyword>
<name>A0A5A9NG43_9TELE</name>
<dbReference type="SUPFAM" id="SSF64593">
    <property type="entry name" value="Intermediate filament protein, coiled coil region"/>
    <property type="match status" value="2"/>
</dbReference>
<dbReference type="PANTHER" id="PTHR23239">
    <property type="entry name" value="INTERMEDIATE FILAMENT"/>
    <property type="match status" value="1"/>
</dbReference>
<feature type="coiled-coil region" evidence="3">
    <location>
        <begin position="50"/>
        <end position="84"/>
    </location>
</feature>
<dbReference type="GO" id="GO:0005198">
    <property type="term" value="F:structural molecule activity"/>
    <property type="evidence" value="ECO:0007669"/>
    <property type="project" value="InterPro"/>
</dbReference>
<gene>
    <name evidence="5" type="ORF">E1301_Tti009673</name>
</gene>
<proteinExistence type="predicted"/>
<accession>A0A5A9NG43</accession>
<dbReference type="Proteomes" id="UP000324632">
    <property type="component" value="Chromosome 19"/>
</dbReference>
<dbReference type="PRINTS" id="PR01248">
    <property type="entry name" value="TYPE1KERATIN"/>
</dbReference>
<dbReference type="Pfam" id="PF00038">
    <property type="entry name" value="Filament"/>
    <property type="match status" value="1"/>
</dbReference>
<reference evidence="5 6" key="1">
    <citation type="journal article" date="2019" name="Mol. Ecol. Resour.">
        <title>Chromosome-level genome assembly of Triplophysa tibetana, a fish adapted to the harsh high-altitude environment of the Tibetan Plateau.</title>
        <authorList>
            <person name="Yang X."/>
            <person name="Liu H."/>
            <person name="Ma Z."/>
            <person name="Zou Y."/>
            <person name="Zou M."/>
            <person name="Mao Y."/>
            <person name="Li X."/>
            <person name="Wang H."/>
            <person name="Chen T."/>
            <person name="Wang W."/>
            <person name="Yang R."/>
        </authorList>
    </citation>
    <scope>NUCLEOTIDE SEQUENCE [LARGE SCALE GENOMIC DNA]</scope>
    <source>
        <strain evidence="5">TTIB1903HZAU</strain>
        <tissue evidence="5">Muscle</tissue>
    </source>
</reference>
<evidence type="ECO:0000256" key="2">
    <source>
        <dbReference type="ARBA" id="ARBA00023054"/>
    </source>
</evidence>
<keyword evidence="2 3" id="KW-0175">Coiled coil</keyword>
<dbReference type="InterPro" id="IPR039008">
    <property type="entry name" value="IF_rod_dom"/>
</dbReference>
<feature type="domain" description="IF rod" evidence="4">
    <location>
        <begin position="46"/>
        <end position="354"/>
    </location>
</feature>
<dbReference type="Gene3D" id="1.20.5.170">
    <property type="match status" value="1"/>
</dbReference>
<dbReference type="Gene3D" id="1.20.5.1160">
    <property type="entry name" value="Vasodilator-stimulated phosphoprotein"/>
    <property type="match status" value="1"/>
</dbReference>
<dbReference type="AlphaFoldDB" id="A0A5A9NG43"/>
<evidence type="ECO:0000259" key="4">
    <source>
        <dbReference type="PROSITE" id="PS51842"/>
    </source>
</evidence>
<evidence type="ECO:0000313" key="6">
    <source>
        <dbReference type="Proteomes" id="UP000324632"/>
    </source>
</evidence>
<dbReference type="PROSITE" id="PS51842">
    <property type="entry name" value="IF_ROD_2"/>
    <property type="match status" value="1"/>
</dbReference>
<dbReference type="InterPro" id="IPR002957">
    <property type="entry name" value="Keratin_I"/>
</dbReference>
<keyword evidence="6" id="KW-1185">Reference proteome</keyword>
<dbReference type="GO" id="GO:0005882">
    <property type="term" value="C:intermediate filament"/>
    <property type="evidence" value="ECO:0007669"/>
    <property type="project" value="UniProtKB-KW"/>
</dbReference>
<evidence type="ECO:0000256" key="1">
    <source>
        <dbReference type="ARBA" id="ARBA00022754"/>
    </source>
</evidence>
<dbReference type="PANTHER" id="PTHR23239:SF367">
    <property type="entry name" value="KERATIN 15-RELATED"/>
    <property type="match status" value="1"/>
</dbReference>
<dbReference type="SMART" id="SM01391">
    <property type="entry name" value="Filament"/>
    <property type="match status" value="1"/>
</dbReference>
<protein>
    <submittedName>
        <fullName evidence="5">Keratin, type I cytoskeletal 19</fullName>
    </submittedName>
</protein>